<dbReference type="Gene3D" id="1.10.10.10">
    <property type="entry name" value="Winged helix-like DNA-binding domain superfamily/Winged helix DNA-binding domain"/>
    <property type="match status" value="1"/>
</dbReference>
<dbReference type="InterPro" id="IPR016032">
    <property type="entry name" value="Sig_transdc_resp-reg_C-effctor"/>
</dbReference>
<dbReference type="EMBL" id="SMBU01000039">
    <property type="protein sequence ID" value="TCU88384.1"/>
    <property type="molecule type" value="Genomic_DNA"/>
</dbReference>
<reference evidence="5 6" key="1">
    <citation type="submission" date="2019-03" db="EMBL/GenBank/DDBJ databases">
        <title>Genomic Encyclopedia of Type Strains, Phase IV (KMG-IV): sequencing the most valuable type-strain genomes for metagenomic binning, comparative biology and taxonomic classification.</title>
        <authorList>
            <person name="Goeker M."/>
        </authorList>
    </citation>
    <scope>NUCLEOTIDE SEQUENCE [LARGE SCALE GENOMIC DNA]</scope>
    <source>
        <strain evidence="5 6">DSM 654</strain>
    </source>
</reference>
<keyword evidence="2" id="KW-0238">DNA-binding</keyword>
<dbReference type="InterPro" id="IPR005143">
    <property type="entry name" value="TF_LuxR_autoind-bd_dom"/>
</dbReference>
<dbReference type="InterPro" id="IPR036388">
    <property type="entry name" value="WH-like_DNA-bd_sf"/>
</dbReference>
<keyword evidence="1" id="KW-0805">Transcription regulation</keyword>
<dbReference type="SMART" id="SM00421">
    <property type="entry name" value="HTH_LUXR"/>
    <property type="match status" value="1"/>
</dbReference>
<keyword evidence="3" id="KW-0804">Transcription</keyword>
<name>A0A4R3UHF6_ROSSA</name>
<gene>
    <name evidence="5" type="ORF">EV671_103910</name>
</gene>
<evidence type="ECO:0000313" key="6">
    <source>
        <dbReference type="Proteomes" id="UP000295110"/>
    </source>
</evidence>
<dbReference type="SUPFAM" id="SSF75516">
    <property type="entry name" value="Pheromone-binding domain of LuxR-like quorum-sensing transcription factors"/>
    <property type="match status" value="1"/>
</dbReference>
<evidence type="ECO:0000256" key="2">
    <source>
        <dbReference type="ARBA" id="ARBA00023125"/>
    </source>
</evidence>
<dbReference type="OrthoDB" id="8994109at2"/>
<dbReference type="GO" id="GO:0006355">
    <property type="term" value="P:regulation of DNA-templated transcription"/>
    <property type="evidence" value="ECO:0007669"/>
    <property type="project" value="InterPro"/>
</dbReference>
<proteinExistence type="predicted"/>
<dbReference type="GO" id="GO:0003677">
    <property type="term" value="F:DNA binding"/>
    <property type="evidence" value="ECO:0007669"/>
    <property type="project" value="UniProtKB-KW"/>
</dbReference>
<dbReference type="RefSeq" id="WP_132575925.1">
    <property type="nucleotide sequence ID" value="NZ_CBCSGL010000045.1"/>
</dbReference>
<dbReference type="Pfam" id="PF03472">
    <property type="entry name" value="Autoind_bind"/>
    <property type="match status" value="1"/>
</dbReference>
<dbReference type="SUPFAM" id="SSF46894">
    <property type="entry name" value="C-terminal effector domain of the bipartite response regulators"/>
    <property type="match status" value="1"/>
</dbReference>
<evidence type="ECO:0000256" key="3">
    <source>
        <dbReference type="ARBA" id="ARBA00023163"/>
    </source>
</evidence>
<evidence type="ECO:0000313" key="5">
    <source>
        <dbReference type="EMBL" id="TCU88384.1"/>
    </source>
</evidence>
<evidence type="ECO:0000256" key="1">
    <source>
        <dbReference type="ARBA" id="ARBA00023015"/>
    </source>
</evidence>
<feature type="domain" description="HTH luxR-type" evidence="4">
    <location>
        <begin position="196"/>
        <end position="253"/>
    </location>
</feature>
<protein>
    <submittedName>
        <fullName evidence="5">Regulatory LuxR family protein</fullName>
    </submittedName>
</protein>
<dbReference type="InterPro" id="IPR000792">
    <property type="entry name" value="Tscrpt_reg_LuxR_C"/>
</dbReference>
<comment type="caution">
    <text evidence="5">The sequence shown here is derived from an EMBL/GenBank/DDBJ whole genome shotgun (WGS) entry which is preliminary data.</text>
</comment>
<dbReference type="Proteomes" id="UP000295110">
    <property type="component" value="Unassembled WGS sequence"/>
</dbReference>
<dbReference type="Gene3D" id="3.30.450.80">
    <property type="entry name" value="Transcription factor LuxR-like, autoinducer-binding domain"/>
    <property type="match status" value="1"/>
</dbReference>
<dbReference type="AlphaFoldDB" id="A0A4R3UHF6"/>
<evidence type="ECO:0000259" key="4">
    <source>
        <dbReference type="SMART" id="SM00421"/>
    </source>
</evidence>
<sequence>MSSSPRTADLSDSTAQADTAEPVLRVVQYLPRIRQAGSAESAVAVFRHLLGMLGADGGIFLSVITDDAMRTSVRSLLACDPRWVIEYSRDGWHDRDPWLRYAMDCQTPVRSAELFVHPWEEEFAMKASTLGFASAVVVPAPTSFGAARVGVLVLGSNNAGHYDGEDYQLVQIVARALAMELHEWLLRTIRDDLLARSRITPDQIELLRYEAAGRSSKSIAAELGINPKAVDRRFQRVCEKLDAPDRRIAVRIARLYDLI</sequence>
<dbReference type="Pfam" id="PF00196">
    <property type="entry name" value="GerE"/>
    <property type="match status" value="1"/>
</dbReference>
<accession>A0A4R3UHF6</accession>
<dbReference type="InterPro" id="IPR036693">
    <property type="entry name" value="TF_LuxR_autoind-bd_dom_sf"/>
</dbReference>
<keyword evidence="6" id="KW-1185">Reference proteome</keyword>
<organism evidence="5 6">
    <name type="scientific">Roseateles saccharophilus</name>
    <name type="common">Pseudomonas saccharophila</name>
    <dbReference type="NCBI Taxonomy" id="304"/>
    <lineage>
        <taxon>Bacteria</taxon>
        <taxon>Pseudomonadati</taxon>
        <taxon>Pseudomonadota</taxon>
        <taxon>Betaproteobacteria</taxon>
        <taxon>Burkholderiales</taxon>
        <taxon>Sphaerotilaceae</taxon>
        <taxon>Roseateles</taxon>
    </lineage>
</organism>